<dbReference type="RefSeq" id="WP_153068605.1">
    <property type="nucleotide sequence ID" value="NZ_JBFAUK010000002.1"/>
</dbReference>
<organism evidence="2 3">
    <name type="scientific">Streptomyces orinoci</name>
    <name type="common">Streptoverticillium orinoci</name>
    <dbReference type="NCBI Taxonomy" id="67339"/>
    <lineage>
        <taxon>Bacteria</taxon>
        <taxon>Bacillati</taxon>
        <taxon>Actinomycetota</taxon>
        <taxon>Actinomycetes</taxon>
        <taxon>Kitasatosporales</taxon>
        <taxon>Streptomycetaceae</taxon>
        <taxon>Streptomyces</taxon>
    </lineage>
</organism>
<dbReference type="EMBL" id="JBFAUK010000002">
    <property type="protein sequence ID" value="MEV5505580.1"/>
    <property type="molecule type" value="Genomic_DNA"/>
</dbReference>
<feature type="domain" description="RamC N-terminal" evidence="1">
    <location>
        <begin position="29"/>
        <end position="66"/>
    </location>
</feature>
<dbReference type="InterPro" id="IPR057929">
    <property type="entry name" value="RamC_N"/>
</dbReference>
<sequence length="67" mass="8084">MKMRHQQFALTDPVFYETPYQVRPEDERFAVGERPLPEEWQREESGPWLHLRPKDLQLPAQGWKIHG</sequence>
<dbReference type="Pfam" id="PF25816">
    <property type="entry name" value="RamC_N"/>
    <property type="match status" value="1"/>
</dbReference>
<evidence type="ECO:0000259" key="1">
    <source>
        <dbReference type="Pfam" id="PF25816"/>
    </source>
</evidence>
<reference evidence="2 3" key="1">
    <citation type="submission" date="2024-06" db="EMBL/GenBank/DDBJ databases">
        <title>The Natural Products Discovery Center: Release of the First 8490 Sequenced Strains for Exploring Actinobacteria Biosynthetic Diversity.</title>
        <authorList>
            <person name="Kalkreuter E."/>
            <person name="Kautsar S.A."/>
            <person name="Yang D."/>
            <person name="Bader C.D."/>
            <person name="Teijaro C.N."/>
            <person name="Fluegel L."/>
            <person name="Davis C.M."/>
            <person name="Simpson J.R."/>
            <person name="Lauterbach L."/>
            <person name="Steele A.D."/>
            <person name="Gui C."/>
            <person name="Meng S."/>
            <person name="Li G."/>
            <person name="Viehrig K."/>
            <person name="Ye F."/>
            <person name="Su P."/>
            <person name="Kiefer A.F."/>
            <person name="Nichols A."/>
            <person name="Cepeda A.J."/>
            <person name="Yan W."/>
            <person name="Fan B."/>
            <person name="Jiang Y."/>
            <person name="Adhikari A."/>
            <person name="Zheng C.-J."/>
            <person name="Schuster L."/>
            <person name="Cowan T.M."/>
            <person name="Smanski M.J."/>
            <person name="Chevrette M.G."/>
            <person name="De Carvalho L.P.S."/>
            <person name="Shen B."/>
        </authorList>
    </citation>
    <scope>NUCLEOTIDE SEQUENCE [LARGE SCALE GENOMIC DNA]</scope>
    <source>
        <strain evidence="2 3">NPDC052347</strain>
    </source>
</reference>
<proteinExistence type="predicted"/>
<accession>A0ABV3JRU4</accession>
<evidence type="ECO:0000313" key="3">
    <source>
        <dbReference type="Proteomes" id="UP001552594"/>
    </source>
</evidence>
<evidence type="ECO:0000313" key="2">
    <source>
        <dbReference type="EMBL" id="MEV5505580.1"/>
    </source>
</evidence>
<keyword evidence="3" id="KW-1185">Reference proteome</keyword>
<dbReference type="Proteomes" id="UP001552594">
    <property type="component" value="Unassembled WGS sequence"/>
</dbReference>
<comment type="caution">
    <text evidence="2">The sequence shown here is derived from an EMBL/GenBank/DDBJ whole genome shotgun (WGS) entry which is preliminary data.</text>
</comment>
<protein>
    <recommendedName>
        <fullName evidence="1">RamC N-terminal domain-containing protein</fullName>
    </recommendedName>
</protein>
<gene>
    <name evidence="2" type="ORF">AB0L16_03760</name>
</gene>
<name>A0ABV3JRU4_STRON</name>